<protein>
    <submittedName>
        <fullName evidence="2">Uncharacterized protein</fullName>
    </submittedName>
</protein>
<gene>
    <name evidence="2" type="ORF">ACFPFO_21595</name>
</gene>
<dbReference type="Proteomes" id="UP001595925">
    <property type="component" value="Unassembled WGS sequence"/>
</dbReference>
<reference evidence="2 3" key="1">
    <citation type="journal article" date="2019" name="Int. J. Syst. Evol. Microbiol.">
        <title>The Global Catalogue of Microorganisms (GCM) 10K type strain sequencing project: providing services to taxonomists for standard genome sequencing and annotation.</title>
        <authorList>
            <consortium name="The Broad Institute Genomics Platform"/>
            <consortium name="The Broad Institute Genome Sequencing Center for Infectious Disease"/>
            <person name="Wu L."/>
            <person name="Ma J."/>
        </authorList>
    </citation>
    <scope>NUCLEOTIDE SEQUENCE [LARGE SCALE GENOMIC DNA]</scope>
    <source>
        <strain evidence="2 3">CGMCC 1.15824</strain>
    </source>
</reference>
<keyword evidence="1" id="KW-0472">Membrane</keyword>
<name>A0ABD5QMQ1_9EURY</name>
<dbReference type="EMBL" id="JBHSJG010000067">
    <property type="protein sequence ID" value="MFC4990294.1"/>
    <property type="molecule type" value="Genomic_DNA"/>
</dbReference>
<keyword evidence="1" id="KW-0812">Transmembrane</keyword>
<evidence type="ECO:0000313" key="3">
    <source>
        <dbReference type="Proteomes" id="UP001595925"/>
    </source>
</evidence>
<dbReference type="RefSeq" id="WP_224829849.1">
    <property type="nucleotide sequence ID" value="NZ_JAIVEF010000029.1"/>
</dbReference>
<evidence type="ECO:0000313" key="2">
    <source>
        <dbReference type="EMBL" id="MFC4990294.1"/>
    </source>
</evidence>
<evidence type="ECO:0000256" key="1">
    <source>
        <dbReference type="SAM" id="Phobius"/>
    </source>
</evidence>
<feature type="transmembrane region" description="Helical" evidence="1">
    <location>
        <begin position="43"/>
        <end position="64"/>
    </location>
</feature>
<feature type="transmembrane region" description="Helical" evidence="1">
    <location>
        <begin position="12"/>
        <end position="31"/>
    </location>
</feature>
<organism evidence="2 3">
    <name type="scientific">Saliphagus infecundisoli</name>
    <dbReference type="NCBI Taxonomy" id="1849069"/>
    <lineage>
        <taxon>Archaea</taxon>
        <taxon>Methanobacteriati</taxon>
        <taxon>Methanobacteriota</taxon>
        <taxon>Stenosarchaea group</taxon>
        <taxon>Halobacteria</taxon>
        <taxon>Halobacteriales</taxon>
        <taxon>Natrialbaceae</taxon>
        <taxon>Saliphagus</taxon>
    </lineage>
</organism>
<comment type="caution">
    <text evidence="2">The sequence shown here is derived from an EMBL/GenBank/DDBJ whole genome shotgun (WGS) entry which is preliminary data.</text>
</comment>
<sequence>MIDVYMDRFEHPYLLTLLPIAAILLGLSAILESADMGTWSGFLVLYATSAVIICLIGYAAFFLLKASTRGLRWWRFRRYRTD</sequence>
<accession>A0ABD5QMQ1</accession>
<dbReference type="AlphaFoldDB" id="A0ABD5QMQ1"/>
<proteinExistence type="predicted"/>
<keyword evidence="3" id="KW-1185">Reference proteome</keyword>
<keyword evidence="1" id="KW-1133">Transmembrane helix</keyword>